<dbReference type="Pfam" id="PF00465">
    <property type="entry name" value="Fe-ADH"/>
    <property type="match status" value="1"/>
</dbReference>
<accession>A0A380RX09</accession>
<organism evidence="7 8">
    <name type="scientific">Fibrobacter succinogenes</name>
    <name type="common">Bacteroides succinogenes</name>
    <dbReference type="NCBI Taxonomy" id="833"/>
    <lineage>
        <taxon>Bacteria</taxon>
        <taxon>Pseudomonadati</taxon>
        <taxon>Fibrobacterota</taxon>
        <taxon>Fibrobacteria</taxon>
        <taxon>Fibrobacterales</taxon>
        <taxon>Fibrobacteraceae</taxon>
        <taxon>Fibrobacter</taxon>
    </lineage>
</organism>
<evidence type="ECO:0000256" key="4">
    <source>
        <dbReference type="ARBA" id="ARBA00023027"/>
    </source>
</evidence>
<dbReference type="InterPro" id="IPR018211">
    <property type="entry name" value="ADH_Fe_CS"/>
</dbReference>
<evidence type="ECO:0000259" key="5">
    <source>
        <dbReference type="Pfam" id="PF00465"/>
    </source>
</evidence>
<proteinExistence type="inferred from homology"/>
<keyword evidence="4" id="KW-0520">NAD</keyword>
<dbReference type="FunFam" id="3.40.50.1970:FF:000003">
    <property type="entry name" value="Alcohol dehydrogenase, iron-containing"/>
    <property type="match status" value="1"/>
</dbReference>
<evidence type="ECO:0000259" key="6">
    <source>
        <dbReference type="Pfam" id="PF25137"/>
    </source>
</evidence>
<dbReference type="InterPro" id="IPR039697">
    <property type="entry name" value="Alcohol_dehydrogenase_Fe"/>
</dbReference>
<dbReference type="PROSITE" id="PS00060">
    <property type="entry name" value="ADH_IRON_2"/>
    <property type="match status" value="1"/>
</dbReference>
<dbReference type="CDD" id="cd08189">
    <property type="entry name" value="Fe-ADH-like"/>
    <property type="match status" value="1"/>
</dbReference>
<dbReference type="InterPro" id="IPR001670">
    <property type="entry name" value="ADH_Fe/GldA"/>
</dbReference>
<protein>
    <submittedName>
        <fullName evidence="7">Alcohol dehydrogenase, class IV</fullName>
    </submittedName>
</protein>
<dbReference type="AlphaFoldDB" id="A0A380RX09"/>
<feature type="domain" description="Fe-containing alcohol dehydrogenase-like C-terminal" evidence="6">
    <location>
        <begin position="208"/>
        <end position="399"/>
    </location>
</feature>
<dbReference type="Gene3D" id="1.20.1090.10">
    <property type="entry name" value="Dehydroquinate synthase-like - alpha domain"/>
    <property type="match status" value="1"/>
</dbReference>
<reference evidence="7 8" key="1">
    <citation type="submission" date="2017-08" db="EMBL/GenBank/DDBJ databases">
        <authorList>
            <person name="de Groot N.N."/>
        </authorList>
    </citation>
    <scope>NUCLEOTIDE SEQUENCE [LARGE SCALE GENOMIC DNA]</scope>
    <source>
        <strain evidence="7 8">HM2</strain>
    </source>
</reference>
<evidence type="ECO:0000313" key="7">
    <source>
        <dbReference type="EMBL" id="SUQ19527.1"/>
    </source>
</evidence>
<evidence type="ECO:0000256" key="3">
    <source>
        <dbReference type="ARBA" id="ARBA00023002"/>
    </source>
</evidence>
<dbReference type="GO" id="GO:0046872">
    <property type="term" value="F:metal ion binding"/>
    <property type="evidence" value="ECO:0007669"/>
    <property type="project" value="InterPro"/>
</dbReference>
<comment type="similarity">
    <text evidence="2">Belongs to the iron-containing alcohol dehydrogenase family.</text>
</comment>
<dbReference type="PANTHER" id="PTHR11496">
    <property type="entry name" value="ALCOHOL DEHYDROGENASE"/>
    <property type="match status" value="1"/>
</dbReference>
<dbReference type="PANTHER" id="PTHR11496:SF102">
    <property type="entry name" value="ALCOHOL DEHYDROGENASE 4"/>
    <property type="match status" value="1"/>
</dbReference>
<evidence type="ECO:0000256" key="2">
    <source>
        <dbReference type="ARBA" id="ARBA00007358"/>
    </source>
</evidence>
<dbReference type="RefSeq" id="WP_109572136.1">
    <property type="nucleotide sequence ID" value="NZ_UHJL01000001.1"/>
</dbReference>
<comment type="cofactor">
    <cofactor evidence="1">
        <name>Fe cation</name>
        <dbReference type="ChEBI" id="CHEBI:24875"/>
    </cofactor>
</comment>
<keyword evidence="3" id="KW-0560">Oxidoreductase</keyword>
<dbReference type="Pfam" id="PF25137">
    <property type="entry name" value="ADH_Fe_C"/>
    <property type="match status" value="1"/>
</dbReference>
<dbReference type="SUPFAM" id="SSF56796">
    <property type="entry name" value="Dehydroquinate synthase-like"/>
    <property type="match status" value="1"/>
</dbReference>
<dbReference type="Proteomes" id="UP000255423">
    <property type="component" value="Unassembled WGS sequence"/>
</dbReference>
<feature type="domain" description="Alcohol dehydrogenase iron-type/glycerol dehydrogenase GldA" evidence="5">
    <location>
        <begin position="30"/>
        <end position="196"/>
    </location>
</feature>
<dbReference type="InterPro" id="IPR056798">
    <property type="entry name" value="ADH_Fe_C"/>
</dbReference>
<name>A0A380RX09_FIBSU</name>
<dbReference type="EMBL" id="UHJL01000001">
    <property type="protein sequence ID" value="SUQ19527.1"/>
    <property type="molecule type" value="Genomic_DNA"/>
</dbReference>
<gene>
    <name evidence="7" type="ORF">SAMN05661053_0763</name>
</gene>
<dbReference type="Gene3D" id="3.40.50.1970">
    <property type="match status" value="1"/>
</dbReference>
<dbReference type="FunFam" id="1.20.1090.10:FF:000001">
    <property type="entry name" value="Aldehyde-alcohol dehydrogenase"/>
    <property type="match status" value="1"/>
</dbReference>
<dbReference type="PROSITE" id="PS00913">
    <property type="entry name" value="ADH_IRON_1"/>
    <property type="match status" value="1"/>
</dbReference>
<evidence type="ECO:0000256" key="1">
    <source>
        <dbReference type="ARBA" id="ARBA00001962"/>
    </source>
</evidence>
<dbReference type="GO" id="GO:0004022">
    <property type="term" value="F:alcohol dehydrogenase (NAD+) activity"/>
    <property type="evidence" value="ECO:0007669"/>
    <property type="project" value="TreeGrafter"/>
</dbReference>
<sequence>MASFLYRFACRAFQKAFFVGVHFMPWREPQLIHGAGTLSELPKHLKANDIENVLLVTDEFLAKSEHFQNIKKYLEEAGIKYAIYDKTIPNPTIDNINDAARIYRKNKCKGLVAFGGGSAIDCAKGVGIRIVRRWTPISFMRGTLRVLRKIPYLVAIPTTAGTGSEATVAAVISNPQTHEKYPINDFVLIPRLAILDANITLGLPPNLTATTGMDALTHAIEAYIGNSNFDGSAEAAILAGRLILENIQNAYRDGHNIKARENLQKAAYLAGYAFTRAYVGYVHAIAHSLGGMYHTPHGLANSVILPHVLEFYGETCETRLGFFAKAIGAVPAELDNHEASKVFIMQIRELNRSMDIPEHLEFIQTEDIPRLAKSASKEANPLYPVPKILNAKELETLYRIVKGTKL</sequence>
<evidence type="ECO:0000313" key="8">
    <source>
        <dbReference type="Proteomes" id="UP000255423"/>
    </source>
</evidence>